<dbReference type="Proteomes" id="UP000701801">
    <property type="component" value="Unassembled WGS sequence"/>
</dbReference>
<dbReference type="OrthoDB" id="66881at2759"/>
<evidence type="ECO:0000256" key="3">
    <source>
        <dbReference type="ARBA" id="ARBA00022827"/>
    </source>
</evidence>
<dbReference type="SUPFAM" id="SSF51905">
    <property type="entry name" value="FAD/NAD(P)-binding domain"/>
    <property type="match status" value="1"/>
</dbReference>
<dbReference type="PANTHER" id="PTHR23023">
    <property type="entry name" value="DIMETHYLANILINE MONOOXYGENASE"/>
    <property type="match status" value="1"/>
</dbReference>
<reference evidence="6" key="1">
    <citation type="submission" date="2021-07" db="EMBL/GenBank/DDBJ databases">
        <authorList>
            <person name="Durling M."/>
        </authorList>
    </citation>
    <scope>NUCLEOTIDE SEQUENCE</scope>
</reference>
<evidence type="ECO:0000256" key="2">
    <source>
        <dbReference type="ARBA" id="ARBA00022630"/>
    </source>
</evidence>
<keyword evidence="3" id="KW-0274">FAD</keyword>
<name>A0A9N9LR24_9HELO</name>
<feature type="compositionally biased region" description="Basic and acidic residues" evidence="5">
    <location>
        <begin position="237"/>
        <end position="259"/>
    </location>
</feature>
<protein>
    <submittedName>
        <fullName evidence="6">Uncharacterized protein</fullName>
    </submittedName>
</protein>
<keyword evidence="7" id="KW-1185">Reference proteome</keyword>
<feature type="region of interest" description="Disordered" evidence="5">
    <location>
        <begin position="237"/>
        <end position="262"/>
    </location>
</feature>
<organism evidence="6 7">
    <name type="scientific">Hymenoscyphus albidus</name>
    <dbReference type="NCBI Taxonomy" id="595503"/>
    <lineage>
        <taxon>Eukaryota</taxon>
        <taxon>Fungi</taxon>
        <taxon>Dikarya</taxon>
        <taxon>Ascomycota</taxon>
        <taxon>Pezizomycotina</taxon>
        <taxon>Leotiomycetes</taxon>
        <taxon>Helotiales</taxon>
        <taxon>Helotiaceae</taxon>
        <taxon>Hymenoscyphus</taxon>
    </lineage>
</organism>
<dbReference type="InterPro" id="IPR020946">
    <property type="entry name" value="Flavin_mOase-like"/>
</dbReference>
<dbReference type="InterPro" id="IPR036188">
    <property type="entry name" value="FAD/NAD-bd_sf"/>
</dbReference>
<evidence type="ECO:0000256" key="1">
    <source>
        <dbReference type="ARBA" id="ARBA00009183"/>
    </source>
</evidence>
<dbReference type="Gene3D" id="3.50.50.60">
    <property type="entry name" value="FAD/NAD(P)-binding domain"/>
    <property type="match status" value="2"/>
</dbReference>
<feature type="non-terminal residue" evidence="6">
    <location>
        <position position="1"/>
    </location>
</feature>
<keyword evidence="4" id="KW-0560">Oxidoreductase</keyword>
<dbReference type="GO" id="GO:0050660">
    <property type="term" value="F:flavin adenine dinucleotide binding"/>
    <property type="evidence" value="ECO:0007669"/>
    <property type="project" value="InterPro"/>
</dbReference>
<dbReference type="InterPro" id="IPR050346">
    <property type="entry name" value="FMO-like"/>
</dbReference>
<evidence type="ECO:0000313" key="7">
    <source>
        <dbReference type="Proteomes" id="UP000701801"/>
    </source>
</evidence>
<keyword evidence="2" id="KW-0285">Flavoprotein</keyword>
<evidence type="ECO:0000313" key="6">
    <source>
        <dbReference type="EMBL" id="CAG8979760.1"/>
    </source>
</evidence>
<comment type="caution">
    <text evidence="6">The sequence shown here is derived from an EMBL/GenBank/DDBJ whole genome shotgun (WGS) entry which is preliminary data.</text>
</comment>
<comment type="similarity">
    <text evidence="1">Belongs to the FMO family.</text>
</comment>
<dbReference type="EMBL" id="CAJVRM010000335">
    <property type="protein sequence ID" value="CAG8979760.1"/>
    <property type="molecule type" value="Genomic_DNA"/>
</dbReference>
<gene>
    <name evidence="6" type="ORF">HYALB_00012397</name>
</gene>
<evidence type="ECO:0000256" key="5">
    <source>
        <dbReference type="SAM" id="MobiDB-lite"/>
    </source>
</evidence>
<proteinExistence type="inferred from homology"/>
<evidence type="ECO:0000256" key="4">
    <source>
        <dbReference type="ARBA" id="ARBA00023002"/>
    </source>
</evidence>
<accession>A0A9N9LR24</accession>
<dbReference type="GO" id="GO:0050661">
    <property type="term" value="F:NADP binding"/>
    <property type="evidence" value="ECO:0007669"/>
    <property type="project" value="InterPro"/>
</dbReference>
<sequence length="281" mass="32699">TVFHSKIYRTPVLYENKRILVIGNSASGHDVTAELVSTAKLPVFQSRRSKSRWDGPEPPPGIAWKPVIREYLPSGRIVFEDDSYLDDIDTIIYCTGYKASFPFWNSRNNGRDLWDYKKNKLIKNYLYTFSQDFETLAIVGIPRTLTFRSFEYQAIALARLFSGRQSWKNKKNGKRIGKRGPRRRAQKYHDIGWDHNETLDWLGHLYEVAGLGLLTGEGMVPPIFSKEMKWALENLKKYPEPGNGENDKKMGPTRRLKENDNEDDSWVMVRREGQKDSLWFL</sequence>
<dbReference type="AlphaFoldDB" id="A0A9N9LR24"/>
<feature type="non-terminal residue" evidence="6">
    <location>
        <position position="281"/>
    </location>
</feature>
<dbReference type="Pfam" id="PF00743">
    <property type="entry name" value="FMO-like"/>
    <property type="match status" value="2"/>
</dbReference>
<dbReference type="GO" id="GO:0004499">
    <property type="term" value="F:N,N-dimethylaniline monooxygenase activity"/>
    <property type="evidence" value="ECO:0007669"/>
    <property type="project" value="InterPro"/>
</dbReference>